<dbReference type="Proteomes" id="UP000465360">
    <property type="component" value="Unassembled WGS sequence"/>
</dbReference>
<evidence type="ECO:0000256" key="1">
    <source>
        <dbReference type="SAM" id="SignalP"/>
    </source>
</evidence>
<reference evidence="2 3" key="1">
    <citation type="journal article" date="2019" name="Emerg. Microbes Infect.">
        <title>Comprehensive subspecies identification of 175 nontuberculous mycobacteria species based on 7547 genomic profiles.</title>
        <authorList>
            <person name="Matsumoto Y."/>
            <person name="Kinjo T."/>
            <person name="Motooka D."/>
            <person name="Nabeya D."/>
            <person name="Jung N."/>
            <person name="Uechi K."/>
            <person name="Horii T."/>
            <person name="Iida T."/>
            <person name="Fujita J."/>
            <person name="Nakamura S."/>
        </authorList>
    </citation>
    <scope>NUCLEOTIDE SEQUENCE [LARGE SCALE GENOMIC DNA]</scope>
    <source>
        <strain evidence="2 3">JCM 30725</strain>
    </source>
</reference>
<dbReference type="AlphaFoldDB" id="A0A7I9YU01"/>
<name>A0A7I9YU01_MYCBU</name>
<gene>
    <name evidence="2" type="ORF">MBOU_42120</name>
</gene>
<evidence type="ECO:0008006" key="4">
    <source>
        <dbReference type="Google" id="ProtNLM"/>
    </source>
</evidence>
<comment type="caution">
    <text evidence="2">The sequence shown here is derived from an EMBL/GenBank/DDBJ whole genome shotgun (WGS) entry which is preliminary data.</text>
</comment>
<sequence length="67" mass="6868">MVVPVVSVVLAGSSWARAVLVVPAERALPPVLTVVPVVPVVPEGSSWATAVPVAPAGPVPRVLRRLE</sequence>
<keyword evidence="1" id="KW-0732">Signal</keyword>
<keyword evidence="3" id="KW-1185">Reference proteome</keyword>
<organism evidence="2 3">
    <name type="scientific">Mycobacterium bourgelatii</name>
    <dbReference type="NCBI Taxonomy" id="1273442"/>
    <lineage>
        <taxon>Bacteria</taxon>
        <taxon>Bacillati</taxon>
        <taxon>Actinomycetota</taxon>
        <taxon>Actinomycetes</taxon>
        <taxon>Mycobacteriales</taxon>
        <taxon>Mycobacteriaceae</taxon>
        <taxon>Mycobacterium</taxon>
    </lineage>
</organism>
<feature type="signal peptide" evidence="1">
    <location>
        <begin position="1"/>
        <end position="18"/>
    </location>
</feature>
<dbReference type="EMBL" id="BLKZ01000001">
    <property type="protein sequence ID" value="GFG92170.1"/>
    <property type="molecule type" value="Genomic_DNA"/>
</dbReference>
<accession>A0A7I9YU01</accession>
<evidence type="ECO:0000313" key="3">
    <source>
        <dbReference type="Proteomes" id="UP000465360"/>
    </source>
</evidence>
<feature type="chain" id="PRO_5038474295" description="Secreted protein" evidence="1">
    <location>
        <begin position="19"/>
        <end position="67"/>
    </location>
</feature>
<proteinExistence type="predicted"/>
<protein>
    <recommendedName>
        <fullName evidence="4">Secreted protein</fullName>
    </recommendedName>
</protein>
<evidence type="ECO:0000313" key="2">
    <source>
        <dbReference type="EMBL" id="GFG92170.1"/>
    </source>
</evidence>